<dbReference type="CDD" id="cd06141">
    <property type="entry name" value="WRN_exo"/>
    <property type="match status" value="1"/>
</dbReference>
<evidence type="ECO:0000313" key="4">
    <source>
        <dbReference type="Proteomes" id="UP000799118"/>
    </source>
</evidence>
<dbReference type="GO" id="GO:0003676">
    <property type="term" value="F:nucleic acid binding"/>
    <property type="evidence" value="ECO:0007669"/>
    <property type="project" value="InterPro"/>
</dbReference>
<dbReference type="InterPro" id="IPR002562">
    <property type="entry name" value="3'-5'_exonuclease_dom"/>
</dbReference>
<dbReference type="GO" id="GO:0006139">
    <property type="term" value="P:nucleobase-containing compound metabolic process"/>
    <property type="evidence" value="ECO:0007669"/>
    <property type="project" value="InterPro"/>
</dbReference>
<reference evidence="3" key="1">
    <citation type="journal article" date="2019" name="Environ. Microbiol.">
        <title>Fungal ecological strategies reflected in gene transcription - a case study of two litter decomposers.</title>
        <authorList>
            <person name="Barbi F."/>
            <person name="Kohler A."/>
            <person name="Barry K."/>
            <person name="Baskaran P."/>
            <person name="Daum C."/>
            <person name="Fauchery L."/>
            <person name="Ihrmark K."/>
            <person name="Kuo A."/>
            <person name="LaButti K."/>
            <person name="Lipzen A."/>
            <person name="Morin E."/>
            <person name="Grigoriev I.V."/>
            <person name="Henrissat B."/>
            <person name="Lindahl B."/>
            <person name="Martin F."/>
        </authorList>
    </citation>
    <scope>NUCLEOTIDE SEQUENCE</scope>
    <source>
        <strain evidence="3">JB14</strain>
    </source>
</reference>
<accession>A0A6A4GYQ1</accession>
<dbReference type="InterPro" id="IPR052408">
    <property type="entry name" value="Exonuclease_MUT-7-like"/>
</dbReference>
<dbReference type="PANTHER" id="PTHR47765:SF2">
    <property type="entry name" value="EXONUCLEASE MUT-7 HOMOLOG"/>
    <property type="match status" value="1"/>
</dbReference>
<dbReference type="SUPFAM" id="SSF53098">
    <property type="entry name" value="Ribonuclease H-like"/>
    <property type="match status" value="1"/>
</dbReference>
<sequence length="553" mass="62725">MSRFLKLQAESSQRINKLPTLYQNQSFWFPQEALWFCLKKANLTPQDCYDLDFFLWDPECLLPDGIQCPNKNCTAKLWQHGNIPYPRRVVDISHTFWIIGYRYLCPTCRNSSSDPWPQSTFQSWDEHIINQLPKPLAAEFPVHLTQRSAISKKTFQFMCSCFQNGMGAKQFSNSLLIQHLEGYDELQLAYLQTVATRPARNAVTGEPLPKFIPFPPFHDRSQDGFHGYIPSSQWLHDIFDSFIENHTAAFNQHMAMLTGNVCAIDHSFKLAKHIAKVNGVPVFTALLTVTNEKGEIRICNLVATKSHSQFELALQRMRDSLQLYGHDQPSLFYTDNMSDKAFLEHSFPSLTADVVPVEKYAHLDLLKIHDTVNISVRNSIETIDTAMRTILSFLPDDDSMETIIVGFDAEWNVEISERGYITGRGQTAIIQIAHQQNVYILQIGEMLARGSLPPVLKELLQNPQIIKVGCRVSADLKYIEQSLHSACHFSGSLDLARYAKDRQAIKSARCGLSDLVATVLGKQLQKNVSERVGSSWDNHALSPEQIQYAALDA</sequence>
<proteinExistence type="predicted"/>
<dbReference type="Pfam" id="PF20499">
    <property type="entry name" value="DUF6729"/>
    <property type="match status" value="1"/>
</dbReference>
<dbReference type="InterPro" id="IPR046616">
    <property type="entry name" value="DUF6729"/>
</dbReference>
<evidence type="ECO:0000313" key="3">
    <source>
        <dbReference type="EMBL" id="KAE9391009.1"/>
    </source>
</evidence>
<evidence type="ECO:0000259" key="2">
    <source>
        <dbReference type="Pfam" id="PF20499"/>
    </source>
</evidence>
<dbReference type="Gene3D" id="3.30.420.10">
    <property type="entry name" value="Ribonuclease H-like superfamily/Ribonuclease H"/>
    <property type="match status" value="1"/>
</dbReference>
<dbReference type="Pfam" id="PF01612">
    <property type="entry name" value="DNA_pol_A_exo1"/>
    <property type="match status" value="1"/>
</dbReference>
<name>A0A6A4GYQ1_9AGAR</name>
<evidence type="ECO:0000259" key="1">
    <source>
        <dbReference type="Pfam" id="PF01612"/>
    </source>
</evidence>
<dbReference type="PANTHER" id="PTHR47765">
    <property type="entry name" value="3'-5' EXONUCLEASE DOMAIN-CONTAINING PROTEIN"/>
    <property type="match status" value="1"/>
</dbReference>
<dbReference type="InterPro" id="IPR012337">
    <property type="entry name" value="RNaseH-like_sf"/>
</dbReference>
<protein>
    <submittedName>
        <fullName evidence="3">Ribonuclease H-like protein</fullName>
    </submittedName>
</protein>
<feature type="domain" description="DUF6729" evidence="2">
    <location>
        <begin position="40"/>
        <end position="215"/>
    </location>
</feature>
<keyword evidence="4" id="KW-1185">Reference proteome</keyword>
<gene>
    <name evidence="3" type="ORF">BT96DRAFT_1062384</name>
</gene>
<dbReference type="InterPro" id="IPR036397">
    <property type="entry name" value="RNaseH_sf"/>
</dbReference>
<dbReference type="Proteomes" id="UP000799118">
    <property type="component" value="Unassembled WGS sequence"/>
</dbReference>
<organism evidence="3 4">
    <name type="scientific">Gymnopus androsaceus JB14</name>
    <dbReference type="NCBI Taxonomy" id="1447944"/>
    <lineage>
        <taxon>Eukaryota</taxon>
        <taxon>Fungi</taxon>
        <taxon>Dikarya</taxon>
        <taxon>Basidiomycota</taxon>
        <taxon>Agaricomycotina</taxon>
        <taxon>Agaricomycetes</taxon>
        <taxon>Agaricomycetidae</taxon>
        <taxon>Agaricales</taxon>
        <taxon>Marasmiineae</taxon>
        <taxon>Omphalotaceae</taxon>
        <taxon>Gymnopus</taxon>
    </lineage>
</organism>
<dbReference type="AlphaFoldDB" id="A0A6A4GYQ1"/>
<feature type="domain" description="3'-5' exonuclease" evidence="1">
    <location>
        <begin position="405"/>
        <end position="553"/>
    </location>
</feature>
<dbReference type="OrthoDB" id="1920326at2759"/>
<dbReference type="GO" id="GO:0008408">
    <property type="term" value="F:3'-5' exonuclease activity"/>
    <property type="evidence" value="ECO:0007669"/>
    <property type="project" value="InterPro"/>
</dbReference>
<dbReference type="EMBL" id="ML769639">
    <property type="protein sequence ID" value="KAE9391009.1"/>
    <property type="molecule type" value="Genomic_DNA"/>
</dbReference>